<gene>
    <name evidence="7" type="ORF">AU467_11020</name>
</gene>
<dbReference type="InterPro" id="IPR051013">
    <property type="entry name" value="MBL_superfamily_lactonases"/>
</dbReference>
<evidence type="ECO:0000259" key="6">
    <source>
        <dbReference type="SMART" id="SM00849"/>
    </source>
</evidence>
<comment type="similarity">
    <text evidence="2">Belongs to the metallo-beta-lactamase superfamily.</text>
</comment>
<comment type="caution">
    <text evidence="7">The sequence shown here is derived from an EMBL/GenBank/DDBJ whole genome shotgun (WGS) entry which is preliminary data.</text>
</comment>
<evidence type="ECO:0000256" key="5">
    <source>
        <dbReference type="ARBA" id="ARBA00022833"/>
    </source>
</evidence>
<dbReference type="GO" id="GO:0046872">
    <property type="term" value="F:metal ion binding"/>
    <property type="evidence" value="ECO:0007669"/>
    <property type="project" value="UniProtKB-KW"/>
</dbReference>
<dbReference type="EMBL" id="LPWA01000002">
    <property type="protein sequence ID" value="KUM28684.1"/>
    <property type="molecule type" value="Genomic_DNA"/>
</dbReference>
<reference evidence="7 8" key="1">
    <citation type="submission" date="2015-12" db="EMBL/GenBank/DDBJ databases">
        <title>Draft genome sequence of Mesorhizobium sp. UFLA 01-765, a multitolerant efficient symbiont and plant-growth promoting strain isolated from Zn-mining soil using Leucaena leucocephala as a trap plant.</title>
        <authorList>
            <person name="Rangel W.M."/>
            <person name="Thijs S."/>
            <person name="Longatti S.M."/>
            <person name="Moreira F.M."/>
            <person name="Weyens N."/>
            <person name="Vangronsveld J."/>
            <person name="Van Hamme J.D."/>
            <person name="Bottos E.M."/>
            <person name="Rineau F."/>
        </authorList>
    </citation>
    <scope>NUCLEOTIDE SEQUENCE [LARGE SCALE GENOMIC DNA]</scope>
    <source>
        <strain evidence="7 8">UFLA 01-765</strain>
    </source>
</reference>
<comment type="cofactor">
    <cofactor evidence="1">
        <name>Zn(2+)</name>
        <dbReference type="ChEBI" id="CHEBI:29105"/>
    </cofactor>
</comment>
<dbReference type="SMART" id="SM00849">
    <property type="entry name" value="Lactamase_B"/>
    <property type="match status" value="1"/>
</dbReference>
<keyword evidence="4" id="KW-0378">Hydrolase</keyword>
<evidence type="ECO:0000256" key="2">
    <source>
        <dbReference type="ARBA" id="ARBA00007749"/>
    </source>
</evidence>
<dbReference type="OrthoDB" id="9773738at2"/>
<dbReference type="PANTHER" id="PTHR42978:SF2">
    <property type="entry name" value="102 KBASES UNSTABLE REGION: FROM 1 TO 119443"/>
    <property type="match status" value="1"/>
</dbReference>
<dbReference type="InterPro" id="IPR001279">
    <property type="entry name" value="Metallo-B-lactamas"/>
</dbReference>
<evidence type="ECO:0000313" key="7">
    <source>
        <dbReference type="EMBL" id="KUM28684.1"/>
    </source>
</evidence>
<keyword evidence="5" id="KW-0862">Zinc</keyword>
<dbReference type="InterPro" id="IPR036866">
    <property type="entry name" value="RibonucZ/Hydroxyglut_hydro"/>
</dbReference>
<dbReference type="Pfam" id="PF00753">
    <property type="entry name" value="Lactamase_B"/>
    <property type="match status" value="1"/>
</dbReference>
<sequence length="266" mass="29916">MSFAYKDVGEMRVYPLYCGGDMTDWAIFDPFDARVGTKVFNPYFIYLVTHPDGNVLFDSGPHPDLRTDPRSRLGAGADAFEVVMTEHDWLVPRLATLGMTPTDITHVVQSHLHFDHAGGLEWLTHAKVYVQREELAFARNPPRYQREIFVANDFNHSIQWVELDGKCDLFGDGLLRIVPTPGHTRGHQSLLVGLRSRPVFLLGDAAYLVSKMRTRSVPAVAWSPDAFMSTWDAVEAIEQTEGARLVATHELDFKSSVPMAPQAWFA</sequence>
<dbReference type="CDD" id="cd07729">
    <property type="entry name" value="AHL_lactonase_MBL-fold"/>
    <property type="match status" value="1"/>
</dbReference>
<name>A0A101KXD4_RHILI</name>
<evidence type="ECO:0000256" key="1">
    <source>
        <dbReference type="ARBA" id="ARBA00001947"/>
    </source>
</evidence>
<evidence type="ECO:0000256" key="3">
    <source>
        <dbReference type="ARBA" id="ARBA00022723"/>
    </source>
</evidence>
<protein>
    <recommendedName>
        <fullName evidence="6">Metallo-beta-lactamase domain-containing protein</fullName>
    </recommendedName>
</protein>
<evidence type="ECO:0000313" key="8">
    <source>
        <dbReference type="Proteomes" id="UP000053176"/>
    </source>
</evidence>
<dbReference type="AlphaFoldDB" id="A0A101KXD4"/>
<dbReference type="Proteomes" id="UP000053176">
    <property type="component" value="Unassembled WGS sequence"/>
</dbReference>
<dbReference type="GO" id="GO:0016787">
    <property type="term" value="F:hydrolase activity"/>
    <property type="evidence" value="ECO:0007669"/>
    <property type="project" value="UniProtKB-KW"/>
</dbReference>
<keyword evidence="3" id="KW-0479">Metal-binding</keyword>
<dbReference type="SUPFAM" id="SSF56281">
    <property type="entry name" value="Metallo-hydrolase/oxidoreductase"/>
    <property type="match status" value="1"/>
</dbReference>
<feature type="domain" description="Metallo-beta-lactamase" evidence="6">
    <location>
        <begin position="42"/>
        <end position="249"/>
    </location>
</feature>
<evidence type="ECO:0000256" key="4">
    <source>
        <dbReference type="ARBA" id="ARBA00022801"/>
    </source>
</evidence>
<dbReference type="PANTHER" id="PTHR42978">
    <property type="entry name" value="QUORUM-QUENCHING LACTONASE YTNP-RELATED-RELATED"/>
    <property type="match status" value="1"/>
</dbReference>
<organism evidence="7 8">
    <name type="scientific">Rhizobium loti</name>
    <name type="common">Mesorhizobium loti</name>
    <dbReference type="NCBI Taxonomy" id="381"/>
    <lineage>
        <taxon>Bacteria</taxon>
        <taxon>Pseudomonadati</taxon>
        <taxon>Pseudomonadota</taxon>
        <taxon>Alphaproteobacteria</taxon>
        <taxon>Hyphomicrobiales</taxon>
        <taxon>Phyllobacteriaceae</taxon>
        <taxon>Mesorhizobium</taxon>
    </lineage>
</organism>
<accession>A0A101KXD4</accession>
<dbReference type="Gene3D" id="3.60.15.10">
    <property type="entry name" value="Ribonuclease Z/Hydroxyacylglutathione hydrolase-like"/>
    <property type="match status" value="1"/>
</dbReference>
<proteinExistence type="inferred from homology"/>